<dbReference type="Proteomes" id="UP000054937">
    <property type="component" value="Unassembled WGS sequence"/>
</dbReference>
<evidence type="ECO:0000256" key="4">
    <source>
        <dbReference type="SAM" id="MobiDB-lite"/>
    </source>
</evidence>
<evidence type="ECO:0000259" key="5">
    <source>
        <dbReference type="PROSITE" id="PS50013"/>
    </source>
</evidence>
<dbReference type="InterPro" id="IPR016197">
    <property type="entry name" value="Chromo-like_dom_sf"/>
</dbReference>
<keyword evidence="7" id="KW-1185">Reference proteome</keyword>
<feature type="region of interest" description="Disordered" evidence="4">
    <location>
        <begin position="380"/>
        <end position="418"/>
    </location>
</feature>
<protein>
    <submittedName>
        <fullName evidence="6">Chromo domain protein</fullName>
    </submittedName>
</protein>
<feature type="compositionally biased region" description="Basic and acidic residues" evidence="4">
    <location>
        <begin position="924"/>
        <end position="939"/>
    </location>
</feature>
<dbReference type="Pfam" id="PF00385">
    <property type="entry name" value="Chromo"/>
    <property type="match status" value="1"/>
</dbReference>
<dbReference type="EMBL" id="LDAU01000146">
    <property type="protein sequence ID" value="KRX03005.1"/>
    <property type="molecule type" value="Genomic_DNA"/>
</dbReference>
<feature type="compositionally biased region" description="Polar residues" evidence="4">
    <location>
        <begin position="631"/>
        <end position="641"/>
    </location>
</feature>
<dbReference type="SMART" id="SM00298">
    <property type="entry name" value="CHROMO"/>
    <property type="match status" value="1"/>
</dbReference>
<evidence type="ECO:0000256" key="2">
    <source>
        <dbReference type="ARBA" id="ARBA00023242"/>
    </source>
</evidence>
<comment type="subcellular location">
    <subcellularLocation>
        <location evidence="1">Nucleus</location>
    </subcellularLocation>
</comment>
<feature type="compositionally biased region" description="Basic and acidic residues" evidence="4">
    <location>
        <begin position="352"/>
        <end position="361"/>
    </location>
</feature>
<proteinExistence type="predicted"/>
<evidence type="ECO:0000313" key="6">
    <source>
        <dbReference type="EMBL" id="KRX03005.1"/>
    </source>
</evidence>
<dbReference type="PROSITE" id="PS50013">
    <property type="entry name" value="CHROMO_2"/>
    <property type="match status" value="1"/>
</dbReference>
<keyword evidence="2" id="KW-0539">Nucleus</keyword>
<feature type="compositionally biased region" description="Low complexity" evidence="4">
    <location>
        <begin position="32"/>
        <end position="42"/>
    </location>
</feature>
<evidence type="ECO:0000313" key="7">
    <source>
        <dbReference type="Proteomes" id="UP000054937"/>
    </source>
</evidence>
<feature type="region of interest" description="Disordered" evidence="4">
    <location>
        <begin position="677"/>
        <end position="779"/>
    </location>
</feature>
<dbReference type="GO" id="GO:0005634">
    <property type="term" value="C:nucleus"/>
    <property type="evidence" value="ECO:0007669"/>
    <property type="project" value="UniProtKB-SubCell"/>
</dbReference>
<feature type="coiled-coil region" evidence="3">
    <location>
        <begin position="848"/>
        <end position="875"/>
    </location>
</feature>
<accession>A0A0V0QLA3</accession>
<dbReference type="SUPFAM" id="SSF54160">
    <property type="entry name" value="Chromo domain-like"/>
    <property type="match status" value="1"/>
</dbReference>
<dbReference type="CDD" id="cd00024">
    <property type="entry name" value="CD_CSD"/>
    <property type="match status" value="1"/>
</dbReference>
<gene>
    <name evidence="6" type="ORF">PPERSA_04800</name>
</gene>
<feature type="region of interest" description="Disordered" evidence="4">
    <location>
        <begin position="328"/>
        <end position="361"/>
    </location>
</feature>
<dbReference type="Gene3D" id="2.40.50.40">
    <property type="match status" value="1"/>
</dbReference>
<evidence type="ECO:0000256" key="1">
    <source>
        <dbReference type="ARBA" id="ARBA00004123"/>
    </source>
</evidence>
<feature type="compositionally biased region" description="Acidic residues" evidence="4">
    <location>
        <begin position="752"/>
        <end position="763"/>
    </location>
</feature>
<sequence length="1372" mass="163139">MPRIKQQLLKTKQPEDLRKVDKYIVEEEQENSDQNSESQNQQEDIDYGKDFYSSDLYEIEKILEKKLINHEYKYKVKWKGYSESECTWEPRENLIEGGDETKNMLARFEIEYEKHQRLYINEGKLIELDEEDFIESEKDSFSNNDYGWIEQVQNQQNKSQLQTQQMQEINEEQVNMQKAILKQIQQQQDGNEEKKDQDVLNDQFQIKEQGVIDTQALKKECDFNYEVEILDHQNTKKGLRFLTRKKNDQEIWKYIPDIKNNKLLEMYQILYVDSIDLQNQTVQQQNFNQFELNTQNQAIQGQSDNQQNQNIKLSINNNENDELIECNNNNTFDDQSLDQSQKQQQVQINNQNEKEKEKKSNIDEKQLEQEHQKIQQQTIQQKKNEGSNEIKNKLQQNDINKKRKLKETDYDDDYSDNKNTDKIIDILKNKSENQQEKQKVRVDDTADWKLWSVKATFKSPQNLKPILKKDDELQNFNDIIDKQNQMEQEGKIGQVKKKVKLNDEPQVFYVERIKLAPQNQEQQKYQKEYNMFQKKPMAGNKVNVNKVQQQDKNDENDKINGKKSEKQINNLSQLLNSNEFVCTDMKSTNQLQQKLQIQKIGQQVKDQLNISDRKDKKQSQQIEEIQQKSQMEPQKTGSTQSEQIYQTQQNQKKQIELQNQNNLKIKDKELLLDESEKKIQQQQRTQEKINDQKNIQNDKDKSLDKEEKKQQVNLQQEGKKQVQQQQQEQKKQLMTKQRAVKSAKRVNVIEQTDSEQSDTESENENEKLNFNEKDNQNDKLNYRKQMENIEKEQEKMKKQILDEQQQQKQQQNTTLLKEDNLPTNSEIVRILDQNQKYLESMELELQANNNAIDQNVQKEQDLQDILEEQEQTTKKLKYLIGINQEEFVRDENLNDNKKNNNDNQKQGKQIQVQESLFNDQYDNENNKKEGEKTVNEKKITANNQYDYDKNMKNKLNEKNNEIQLNSSVEIQAKKPYENKDFNESNNNQQQVSEIQNNVNQAKIIQLRNQGQNKLNSIEIVEQPNNNIIQIQESKKIQKLCPLQQVLIAEQNGNTTQNLVIEKNKQQQVLNNFFKKKCNKNEKNQPKQGRQQNELKKQSIKLHLPVQQQQRQTGLSIIKQNLSQQQPKQYVIDYRNQYKNDEIKYLQRGNFENDQVEKIKYISGSCRQDYILEIYWQKRSNNFQPGPTLYSYQQVYNISPLTALEFLNKVQDYYEKINQTRDFNDEFRNYLLSQNENDNRQNENQGIGLAINNNIFINNYKDQLQIYDGKINKQKNIKGNYQNSTIVIDDEDEQNSIRYEEVYLLLYIFMSEAEIGGINLRVVPLFCTKKNTGVKWSLAELSVVKKYKILIAYLGIFKLIQQYMGLFQAFGCV</sequence>
<dbReference type="OrthoDB" id="2447764at2759"/>
<feature type="compositionally biased region" description="Basic and acidic residues" evidence="4">
    <location>
        <begin position="382"/>
        <end position="392"/>
    </location>
</feature>
<evidence type="ECO:0000256" key="3">
    <source>
        <dbReference type="SAM" id="Coils"/>
    </source>
</evidence>
<feature type="compositionally biased region" description="Low complexity" evidence="4">
    <location>
        <begin position="619"/>
        <end position="630"/>
    </location>
</feature>
<feature type="compositionally biased region" description="Basic and acidic residues" evidence="4">
    <location>
        <begin position="890"/>
        <end position="900"/>
    </location>
</feature>
<dbReference type="InterPro" id="IPR023780">
    <property type="entry name" value="Chromo_domain"/>
</dbReference>
<comment type="caution">
    <text evidence="6">The sequence shown here is derived from an EMBL/GenBank/DDBJ whole genome shotgun (WGS) entry which is preliminary data.</text>
</comment>
<feature type="domain" description="Chromo" evidence="5">
    <location>
        <begin position="57"/>
        <end position="109"/>
    </location>
</feature>
<keyword evidence="3" id="KW-0175">Coiled coil</keyword>
<organism evidence="6 7">
    <name type="scientific">Pseudocohnilembus persalinus</name>
    <name type="common">Ciliate</name>
    <dbReference type="NCBI Taxonomy" id="266149"/>
    <lineage>
        <taxon>Eukaryota</taxon>
        <taxon>Sar</taxon>
        <taxon>Alveolata</taxon>
        <taxon>Ciliophora</taxon>
        <taxon>Intramacronucleata</taxon>
        <taxon>Oligohymenophorea</taxon>
        <taxon>Scuticociliatia</taxon>
        <taxon>Philasterida</taxon>
        <taxon>Pseudocohnilembidae</taxon>
        <taxon>Pseudocohnilembus</taxon>
    </lineage>
</organism>
<reference evidence="6 7" key="1">
    <citation type="journal article" date="2015" name="Sci. Rep.">
        <title>Genome of the facultative scuticociliatosis pathogen Pseudocohnilembus persalinus provides insight into its virulence through horizontal gene transfer.</title>
        <authorList>
            <person name="Xiong J."/>
            <person name="Wang G."/>
            <person name="Cheng J."/>
            <person name="Tian M."/>
            <person name="Pan X."/>
            <person name="Warren A."/>
            <person name="Jiang C."/>
            <person name="Yuan D."/>
            <person name="Miao W."/>
        </authorList>
    </citation>
    <scope>NUCLEOTIDE SEQUENCE [LARGE SCALE GENOMIC DNA]</scope>
    <source>
        <strain evidence="6">36N120E</strain>
    </source>
</reference>
<feature type="compositionally biased region" description="Low complexity" evidence="4">
    <location>
        <begin position="333"/>
        <end position="351"/>
    </location>
</feature>
<feature type="compositionally biased region" description="Basic and acidic residues" evidence="4">
    <location>
        <begin position="764"/>
        <end position="779"/>
    </location>
</feature>
<feature type="region of interest" description="Disordered" evidence="4">
    <location>
        <begin position="610"/>
        <end position="647"/>
    </location>
</feature>
<dbReference type="InParanoid" id="A0A0V0QLA3"/>
<feature type="region of interest" description="Disordered" evidence="4">
    <location>
        <begin position="890"/>
        <end position="948"/>
    </location>
</feature>
<feature type="compositionally biased region" description="Low complexity" evidence="4">
    <location>
        <begin position="901"/>
        <end position="911"/>
    </location>
</feature>
<feature type="compositionally biased region" description="Basic and acidic residues" evidence="4">
    <location>
        <begin position="677"/>
        <end position="710"/>
    </location>
</feature>
<name>A0A0V0QLA3_PSEPJ</name>
<dbReference type="InterPro" id="IPR000953">
    <property type="entry name" value="Chromo/chromo_shadow_dom"/>
</dbReference>
<dbReference type="InterPro" id="IPR023779">
    <property type="entry name" value="Chromodomain_CS"/>
</dbReference>
<dbReference type="PROSITE" id="PS00598">
    <property type="entry name" value="CHROMO_1"/>
    <property type="match status" value="1"/>
</dbReference>
<feature type="region of interest" description="Disordered" evidence="4">
    <location>
        <begin position="19"/>
        <end position="45"/>
    </location>
</feature>